<evidence type="ECO:0000256" key="3">
    <source>
        <dbReference type="ARBA" id="ARBA00022512"/>
    </source>
</evidence>
<evidence type="ECO:0000256" key="1">
    <source>
        <dbReference type="ARBA" id="ARBA00004191"/>
    </source>
</evidence>
<accession>A0ABR0X9I1</accession>
<protein>
    <recommendedName>
        <fullName evidence="12">Exopolygalacturonase-like</fullName>
    </recommendedName>
</protein>
<evidence type="ECO:0000256" key="8">
    <source>
        <dbReference type="PROSITE-ProRule" id="PRU10052"/>
    </source>
</evidence>
<keyword evidence="7" id="KW-0961">Cell wall biogenesis/degradation</keyword>
<comment type="subcellular location">
    <subcellularLocation>
        <location evidence="1">Secreted</location>
        <location evidence="1">Cell wall</location>
    </subcellularLocation>
</comment>
<evidence type="ECO:0000256" key="9">
    <source>
        <dbReference type="RuleBase" id="RU361169"/>
    </source>
</evidence>
<dbReference type="InterPro" id="IPR006626">
    <property type="entry name" value="PbH1"/>
</dbReference>
<sequence length="255" mass="27034">MKTRDGGMRLELQSIAWKKACQINGGVLLIPSGTYLVSGATFQGPCKGQTKVSLQGTLKATSNVTLGVDYWIGFYSVDNLIIYGNGTFDGNGASAWGRKCPTCKLPISINFAFVRNAQVQNIHSINSKSFHMSVFESQNMMFDSVGISAPGNSPNTDGIHIGKSNGIRINNARISTGDDCISMGDGSTNVNITGVSCGPGHGISIGSLGKYPQEKDVSSIRVINCTLTNTTNGVRIKTVAPSPSINVYNIDFNAL</sequence>
<dbReference type="Proteomes" id="UP001318860">
    <property type="component" value="Unassembled WGS sequence"/>
</dbReference>
<organism evidence="10 11">
    <name type="scientific">Rehmannia glutinosa</name>
    <name type="common">Chinese foxglove</name>
    <dbReference type="NCBI Taxonomy" id="99300"/>
    <lineage>
        <taxon>Eukaryota</taxon>
        <taxon>Viridiplantae</taxon>
        <taxon>Streptophyta</taxon>
        <taxon>Embryophyta</taxon>
        <taxon>Tracheophyta</taxon>
        <taxon>Spermatophyta</taxon>
        <taxon>Magnoliopsida</taxon>
        <taxon>eudicotyledons</taxon>
        <taxon>Gunneridae</taxon>
        <taxon>Pentapetalae</taxon>
        <taxon>asterids</taxon>
        <taxon>lamiids</taxon>
        <taxon>Lamiales</taxon>
        <taxon>Orobanchaceae</taxon>
        <taxon>Rehmannieae</taxon>
        <taxon>Rehmannia</taxon>
    </lineage>
</organism>
<name>A0ABR0X9I1_REHGL</name>
<dbReference type="SUPFAM" id="SSF51126">
    <property type="entry name" value="Pectin lyase-like"/>
    <property type="match status" value="1"/>
</dbReference>
<dbReference type="InterPro" id="IPR011050">
    <property type="entry name" value="Pectin_lyase_fold/virulence"/>
</dbReference>
<evidence type="ECO:0008006" key="12">
    <source>
        <dbReference type="Google" id="ProtNLM"/>
    </source>
</evidence>
<evidence type="ECO:0000256" key="5">
    <source>
        <dbReference type="ARBA" id="ARBA00022801"/>
    </source>
</evidence>
<evidence type="ECO:0000256" key="7">
    <source>
        <dbReference type="ARBA" id="ARBA00023316"/>
    </source>
</evidence>
<evidence type="ECO:0000256" key="6">
    <source>
        <dbReference type="ARBA" id="ARBA00023295"/>
    </source>
</evidence>
<reference evidence="10 11" key="1">
    <citation type="journal article" date="2021" name="Comput. Struct. Biotechnol. J.">
        <title>De novo genome assembly of the potent medicinal plant Rehmannia glutinosa using nanopore technology.</title>
        <authorList>
            <person name="Ma L."/>
            <person name="Dong C."/>
            <person name="Song C."/>
            <person name="Wang X."/>
            <person name="Zheng X."/>
            <person name="Niu Y."/>
            <person name="Chen S."/>
            <person name="Feng W."/>
        </authorList>
    </citation>
    <scope>NUCLEOTIDE SEQUENCE [LARGE SCALE GENOMIC DNA]</scope>
    <source>
        <strain evidence="10">DH-2019</strain>
    </source>
</reference>
<keyword evidence="6 9" id="KW-0326">Glycosidase</keyword>
<feature type="active site" evidence="8">
    <location>
        <position position="201"/>
    </location>
</feature>
<dbReference type="Pfam" id="PF00295">
    <property type="entry name" value="Glyco_hydro_28"/>
    <property type="match status" value="1"/>
</dbReference>
<keyword evidence="11" id="KW-1185">Reference proteome</keyword>
<evidence type="ECO:0000313" key="11">
    <source>
        <dbReference type="Proteomes" id="UP001318860"/>
    </source>
</evidence>
<dbReference type="SMART" id="SM00710">
    <property type="entry name" value="PbH1"/>
    <property type="match status" value="4"/>
</dbReference>
<evidence type="ECO:0000256" key="4">
    <source>
        <dbReference type="ARBA" id="ARBA00022525"/>
    </source>
</evidence>
<gene>
    <name evidence="10" type="ORF">DH2020_009553</name>
</gene>
<proteinExistence type="inferred from homology"/>
<dbReference type="InterPro" id="IPR000743">
    <property type="entry name" value="Glyco_hydro_28"/>
</dbReference>
<comment type="caution">
    <text evidence="10">The sequence shown here is derived from an EMBL/GenBank/DDBJ whole genome shotgun (WGS) entry which is preliminary data.</text>
</comment>
<keyword evidence="4" id="KW-0964">Secreted</keyword>
<evidence type="ECO:0000256" key="2">
    <source>
        <dbReference type="ARBA" id="ARBA00008834"/>
    </source>
</evidence>
<dbReference type="PANTHER" id="PTHR31375">
    <property type="match status" value="1"/>
</dbReference>
<keyword evidence="5 9" id="KW-0378">Hydrolase</keyword>
<dbReference type="InterPro" id="IPR012334">
    <property type="entry name" value="Pectin_lyas_fold"/>
</dbReference>
<dbReference type="Gene3D" id="2.160.20.10">
    <property type="entry name" value="Single-stranded right-handed beta-helix, Pectin lyase-like"/>
    <property type="match status" value="1"/>
</dbReference>
<dbReference type="EMBL" id="JABTTQ020000005">
    <property type="protein sequence ID" value="KAK6155305.1"/>
    <property type="molecule type" value="Genomic_DNA"/>
</dbReference>
<keyword evidence="3" id="KW-0134">Cell wall</keyword>
<comment type="similarity">
    <text evidence="2 9">Belongs to the glycosyl hydrolase 28 family.</text>
</comment>
<evidence type="ECO:0000313" key="10">
    <source>
        <dbReference type="EMBL" id="KAK6155305.1"/>
    </source>
</evidence>
<dbReference type="PROSITE" id="PS00502">
    <property type="entry name" value="POLYGALACTURONASE"/>
    <property type="match status" value="1"/>
</dbReference>